<protein>
    <submittedName>
        <fullName evidence="2 3">Uncharacterized protein</fullName>
    </submittedName>
</protein>
<dbReference type="EnsemblMetazoa" id="PHUM478400-RA">
    <property type="protein sequence ID" value="PHUM478400-PA"/>
    <property type="gene ID" value="PHUM478400"/>
</dbReference>
<dbReference type="AlphaFoldDB" id="E0VWD8"/>
<dbReference type="PANTHER" id="PTHR13400:SF4">
    <property type="entry name" value="COILED-COIL DOMAIN-CONTAINING PROTEIN 28A-LIKE PROTEIN"/>
    <property type="match status" value="1"/>
</dbReference>
<dbReference type="HOGENOM" id="CLU_734272_0_0_1"/>
<evidence type="ECO:0000256" key="1">
    <source>
        <dbReference type="SAM" id="MobiDB-lite"/>
    </source>
</evidence>
<dbReference type="eggNOG" id="ENOG502RYUK">
    <property type="taxonomic scope" value="Eukaryota"/>
</dbReference>
<dbReference type="EMBL" id="AAZO01005794">
    <property type="status" value="NOT_ANNOTATED_CDS"/>
    <property type="molecule type" value="Genomic_DNA"/>
</dbReference>
<dbReference type="OrthoDB" id="9977011at2759"/>
<dbReference type="GeneID" id="8239425"/>
<reference evidence="2" key="2">
    <citation type="submission" date="2007-04" db="EMBL/GenBank/DDBJ databases">
        <title>The genome of the human body louse.</title>
        <authorList>
            <consortium name="The Human Body Louse Genome Consortium"/>
            <person name="Kirkness E."/>
            <person name="Walenz B."/>
            <person name="Hass B."/>
            <person name="Bruggner R."/>
            <person name="Strausberg R."/>
        </authorList>
    </citation>
    <scope>NUCLEOTIDE SEQUENCE</scope>
    <source>
        <strain evidence="2">USDA</strain>
    </source>
</reference>
<keyword evidence="4" id="KW-1185">Reference proteome</keyword>
<dbReference type="EMBL" id="DS235819">
    <property type="protein sequence ID" value="EEB17689.1"/>
    <property type="molecule type" value="Genomic_DNA"/>
</dbReference>
<evidence type="ECO:0000313" key="3">
    <source>
        <dbReference type="EnsemblMetazoa" id="PHUM478400-PA"/>
    </source>
</evidence>
<dbReference type="KEGG" id="phu:Phum_PHUM478400"/>
<feature type="region of interest" description="Disordered" evidence="1">
    <location>
        <begin position="48"/>
        <end position="83"/>
    </location>
</feature>
<organism>
    <name type="scientific">Pediculus humanus subsp. corporis</name>
    <name type="common">Body louse</name>
    <dbReference type="NCBI Taxonomy" id="121224"/>
    <lineage>
        <taxon>Eukaryota</taxon>
        <taxon>Metazoa</taxon>
        <taxon>Ecdysozoa</taxon>
        <taxon>Arthropoda</taxon>
        <taxon>Hexapoda</taxon>
        <taxon>Insecta</taxon>
        <taxon>Pterygota</taxon>
        <taxon>Neoptera</taxon>
        <taxon>Paraneoptera</taxon>
        <taxon>Psocodea</taxon>
        <taxon>Troctomorpha</taxon>
        <taxon>Phthiraptera</taxon>
        <taxon>Anoplura</taxon>
        <taxon>Pediculidae</taxon>
        <taxon>Pediculus</taxon>
    </lineage>
</organism>
<sequence length="377" mass="42423">MFMYFLQNIDELPILPPNKDYSNTDASESTRLLEPNFPVIYKVAVTPSSPTSNKISSNDSYQGTAGTSQGSSRTRLLDPTLTPVDPHTGSSKFLYVKEKFRRPSFLSDFGCKTPRDNNKSPNQRVGNMKKDLNLNVFAEQILPSVPPNTPSPSGWRDPSNLELFDHKIDDIQTDSSLFDSDLSSQVTTKALPSESDNTSITKASIESLIRADKSKPMIPTDWYFDSNHTLSSDHLNNTKSARSGFLNMKTVGSTAYMKSLWNNKNQKNVQHHCFMSDITDVRQMENALLQLLEDFHSGKLRAFAKDCSMEQMQGIREQQERLARLHFDLGAQHDLFAPLSNEGLRANQENMKKLMGSLEQLSLSIEKLQLFSKDVGQ</sequence>
<dbReference type="Proteomes" id="UP000009046">
    <property type="component" value="Unassembled WGS sequence"/>
</dbReference>
<dbReference type="VEuPathDB" id="VectorBase:PHUM478400"/>
<reference evidence="2" key="1">
    <citation type="submission" date="2007-04" db="EMBL/GenBank/DDBJ databases">
        <title>Annotation of Pediculus humanus corporis strain USDA.</title>
        <authorList>
            <person name="Kirkness E."/>
            <person name="Hannick L."/>
            <person name="Hass B."/>
            <person name="Bruggner R."/>
            <person name="Lawson D."/>
            <person name="Bidwell S."/>
            <person name="Joardar V."/>
            <person name="Caler E."/>
            <person name="Walenz B."/>
            <person name="Inman J."/>
            <person name="Schobel S."/>
            <person name="Galinsky K."/>
            <person name="Amedeo P."/>
            <person name="Strausberg R."/>
        </authorList>
    </citation>
    <scope>NUCLEOTIDE SEQUENCE</scope>
    <source>
        <strain evidence="2">USDA</strain>
    </source>
</reference>
<evidence type="ECO:0000313" key="2">
    <source>
        <dbReference type="EMBL" id="EEB17689.1"/>
    </source>
</evidence>
<dbReference type="InParanoid" id="E0VWD8"/>
<proteinExistence type="predicted"/>
<evidence type="ECO:0000313" key="4">
    <source>
        <dbReference type="Proteomes" id="UP000009046"/>
    </source>
</evidence>
<dbReference type="RefSeq" id="XP_002430427.1">
    <property type="nucleotide sequence ID" value="XM_002430382.1"/>
</dbReference>
<accession>E0VWD8</accession>
<feature type="compositionally biased region" description="Polar residues" evidence="1">
    <location>
        <begin position="48"/>
        <end position="74"/>
    </location>
</feature>
<gene>
    <name evidence="3" type="primary">8239425</name>
    <name evidence="2" type="ORF">Phum_PHUM478400</name>
</gene>
<dbReference type="Pfam" id="PF13270">
    <property type="entry name" value="CCDC28"/>
    <property type="match status" value="1"/>
</dbReference>
<dbReference type="CTD" id="8239425"/>
<dbReference type="InterPro" id="IPR025271">
    <property type="entry name" value="CCDC28"/>
</dbReference>
<name>E0VWD8_PEDHC</name>
<reference evidence="3" key="3">
    <citation type="submission" date="2020-05" db="UniProtKB">
        <authorList>
            <consortium name="EnsemblMetazoa"/>
        </authorList>
    </citation>
    <scope>IDENTIFICATION</scope>
    <source>
        <strain evidence="3">USDA</strain>
    </source>
</reference>
<dbReference type="PANTHER" id="PTHR13400">
    <property type="entry name" value="CHEMOKINE C-C MOTIF RECEPTOR 1"/>
    <property type="match status" value="1"/>
</dbReference>